<evidence type="ECO:0000313" key="2">
    <source>
        <dbReference type="Proteomes" id="UP001431209"/>
    </source>
</evidence>
<proteinExistence type="predicted"/>
<dbReference type="Proteomes" id="UP001431209">
    <property type="component" value="Unassembled WGS sequence"/>
</dbReference>
<keyword evidence="2" id="KW-1185">Reference proteome</keyword>
<dbReference type="AlphaFoldDB" id="A0AAW2ZB41"/>
<gene>
    <name evidence="1" type="ORF">AKO1_001481</name>
</gene>
<protein>
    <submittedName>
        <fullName evidence="1">SEC62</fullName>
    </submittedName>
</protein>
<organism evidence="1 2">
    <name type="scientific">Acrasis kona</name>
    <dbReference type="NCBI Taxonomy" id="1008807"/>
    <lineage>
        <taxon>Eukaryota</taxon>
        <taxon>Discoba</taxon>
        <taxon>Heterolobosea</taxon>
        <taxon>Tetramitia</taxon>
        <taxon>Eutetramitia</taxon>
        <taxon>Acrasidae</taxon>
        <taxon>Acrasis</taxon>
    </lineage>
</organism>
<accession>A0AAW2ZB41</accession>
<name>A0AAW2ZB41_9EUKA</name>
<evidence type="ECO:0000313" key="1">
    <source>
        <dbReference type="EMBL" id="KAL0486514.1"/>
    </source>
</evidence>
<sequence>MLKNTTRALSFIGQRRMWSLRLDTSDSNYITKPEAVTTTEYSGQQNISTATIQLDEKSDTPSQIQ</sequence>
<comment type="caution">
    <text evidence="1">The sequence shown here is derived from an EMBL/GenBank/DDBJ whole genome shotgun (WGS) entry which is preliminary data.</text>
</comment>
<dbReference type="EMBL" id="JAOPGA020001236">
    <property type="protein sequence ID" value="KAL0486514.1"/>
    <property type="molecule type" value="Genomic_DNA"/>
</dbReference>
<reference evidence="1 2" key="1">
    <citation type="submission" date="2024-03" db="EMBL/GenBank/DDBJ databases">
        <title>The Acrasis kona genome and developmental transcriptomes reveal deep origins of eukaryotic multicellular pathways.</title>
        <authorList>
            <person name="Sheikh S."/>
            <person name="Fu C.-J."/>
            <person name="Brown M.W."/>
            <person name="Baldauf S.L."/>
        </authorList>
    </citation>
    <scope>NUCLEOTIDE SEQUENCE [LARGE SCALE GENOMIC DNA]</scope>
    <source>
        <strain evidence="1 2">ATCC MYA-3509</strain>
    </source>
</reference>